<protein>
    <recommendedName>
        <fullName evidence="3">histidine kinase</fullName>
        <ecNumber evidence="3">2.7.13.3</ecNumber>
    </recommendedName>
</protein>
<feature type="transmembrane region" description="Helical" evidence="8">
    <location>
        <begin position="12"/>
        <end position="38"/>
    </location>
</feature>
<sequence>MPLTDGIGRNVAARIGLVTLTGFILSAFCAFFVYAWVFENHPGVVAAPHHWKPQAVDYAVIVAAVLTAIGLAVMAGALLARQIVLPLASLAITAQRISEGDLTARATVGKRALRETAQLVEDFNRMAQRLQAHAEERIAWNAKIAHELRTPVTILKGRLEGVADGVFQIDDHTLTSLRRQIEGLARIVEDLRVVSLAESNHLDLQLEAVDLSQEIGALREIVQPSLSAAGFEAQWRLEPALAVCDPTRLRQAALALLENARRHAVPGPLVIRTATFGAFARISIEDSGPGIDADRAAHIFHPFKRDPSATGSGLGLAVVRAIAEAHGGLALHRNTVAGGSLFTLEIPRQPARRPAV</sequence>
<evidence type="ECO:0000259" key="10">
    <source>
        <dbReference type="PROSITE" id="PS50885"/>
    </source>
</evidence>
<dbReference type="Proteomes" id="UP000527324">
    <property type="component" value="Unassembled WGS sequence"/>
</dbReference>
<dbReference type="SUPFAM" id="SSF158472">
    <property type="entry name" value="HAMP domain-like"/>
    <property type="match status" value="1"/>
</dbReference>
<comment type="caution">
    <text evidence="11">The sequence shown here is derived from an EMBL/GenBank/DDBJ whole genome shotgun (WGS) entry which is preliminary data.</text>
</comment>
<keyword evidence="6 11" id="KW-0418">Kinase</keyword>
<keyword evidence="5 11" id="KW-0808">Transferase</keyword>
<dbReference type="InterPro" id="IPR036097">
    <property type="entry name" value="HisK_dim/P_sf"/>
</dbReference>
<keyword evidence="8" id="KW-0472">Membrane</keyword>
<feature type="domain" description="Histidine kinase" evidence="9">
    <location>
        <begin position="143"/>
        <end position="350"/>
    </location>
</feature>
<dbReference type="Gene3D" id="1.10.287.130">
    <property type="match status" value="1"/>
</dbReference>
<evidence type="ECO:0000256" key="6">
    <source>
        <dbReference type="ARBA" id="ARBA00022777"/>
    </source>
</evidence>
<dbReference type="SMART" id="SM00387">
    <property type="entry name" value="HATPase_c"/>
    <property type="match status" value="1"/>
</dbReference>
<dbReference type="SUPFAM" id="SSF47384">
    <property type="entry name" value="Homodimeric domain of signal transducing histidine kinase"/>
    <property type="match status" value="1"/>
</dbReference>
<gene>
    <name evidence="11" type="ORF">GGQ93_001478</name>
</gene>
<dbReference type="InterPro" id="IPR036890">
    <property type="entry name" value="HATPase_C_sf"/>
</dbReference>
<reference evidence="11 12" key="1">
    <citation type="submission" date="2020-08" db="EMBL/GenBank/DDBJ databases">
        <title>Genomic Encyclopedia of Type Strains, Phase IV (KMG-IV): sequencing the most valuable type-strain genomes for metagenomic binning, comparative biology and taxonomic classification.</title>
        <authorList>
            <person name="Goeker M."/>
        </authorList>
    </citation>
    <scope>NUCLEOTIDE SEQUENCE [LARGE SCALE GENOMIC DNA]</scope>
    <source>
        <strain evidence="11 12">DSM 4731</strain>
    </source>
</reference>
<dbReference type="InterPro" id="IPR003660">
    <property type="entry name" value="HAMP_dom"/>
</dbReference>
<dbReference type="CDD" id="cd00075">
    <property type="entry name" value="HATPase"/>
    <property type="match status" value="1"/>
</dbReference>
<keyword evidence="7" id="KW-0902">Two-component regulatory system</keyword>
<feature type="transmembrane region" description="Helical" evidence="8">
    <location>
        <begin position="58"/>
        <end position="80"/>
    </location>
</feature>
<organism evidence="11 12">
    <name type="scientific">Brevundimonas aurantiaca</name>
    <dbReference type="NCBI Taxonomy" id="74316"/>
    <lineage>
        <taxon>Bacteria</taxon>
        <taxon>Pseudomonadati</taxon>
        <taxon>Pseudomonadota</taxon>
        <taxon>Alphaproteobacteria</taxon>
        <taxon>Caulobacterales</taxon>
        <taxon>Caulobacteraceae</taxon>
        <taxon>Brevundimonas</taxon>
    </lineage>
</organism>
<dbReference type="SMART" id="SM00388">
    <property type="entry name" value="HisKA"/>
    <property type="match status" value="1"/>
</dbReference>
<dbReference type="CDD" id="cd06225">
    <property type="entry name" value="HAMP"/>
    <property type="match status" value="1"/>
</dbReference>
<evidence type="ECO:0000256" key="3">
    <source>
        <dbReference type="ARBA" id="ARBA00012438"/>
    </source>
</evidence>
<dbReference type="PROSITE" id="PS50885">
    <property type="entry name" value="HAMP"/>
    <property type="match status" value="1"/>
</dbReference>
<dbReference type="PROSITE" id="PS50109">
    <property type="entry name" value="HIS_KIN"/>
    <property type="match status" value="1"/>
</dbReference>
<evidence type="ECO:0000256" key="8">
    <source>
        <dbReference type="SAM" id="Phobius"/>
    </source>
</evidence>
<dbReference type="CDD" id="cd00082">
    <property type="entry name" value="HisKA"/>
    <property type="match status" value="1"/>
</dbReference>
<dbReference type="InterPro" id="IPR050736">
    <property type="entry name" value="Sensor_HK_Regulatory"/>
</dbReference>
<comment type="subcellular location">
    <subcellularLocation>
        <location evidence="2">Membrane</location>
    </subcellularLocation>
</comment>
<keyword evidence="8" id="KW-0812">Transmembrane</keyword>
<dbReference type="PANTHER" id="PTHR43711:SF28">
    <property type="entry name" value="SENSOR HISTIDINE KINASE YXDK"/>
    <property type="match status" value="1"/>
</dbReference>
<dbReference type="Gene3D" id="3.30.565.10">
    <property type="entry name" value="Histidine kinase-like ATPase, C-terminal domain"/>
    <property type="match status" value="1"/>
</dbReference>
<dbReference type="RefSeq" id="WP_054765215.1">
    <property type="nucleotide sequence ID" value="NZ_CAJFZS010000002.1"/>
</dbReference>
<evidence type="ECO:0000256" key="1">
    <source>
        <dbReference type="ARBA" id="ARBA00000085"/>
    </source>
</evidence>
<keyword evidence="8" id="KW-1133">Transmembrane helix</keyword>
<feature type="domain" description="HAMP" evidence="10">
    <location>
        <begin position="81"/>
        <end position="135"/>
    </location>
</feature>
<dbReference type="Pfam" id="PF00672">
    <property type="entry name" value="HAMP"/>
    <property type="match status" value="1"/>
</dbReference>
<keyword evidence="4" id="KW-0597">Phosphoprotein</keyword>
<dbReference type="Pfam" id="PF02518">
    <property type="entry name" value="HATPase_c"/>
    <property type="match status" value="1"/>
</dbReference>
<evidence type="ECO:0000256" key="5">
    <source>
        <dbReference type="ARBA" id="ARBA00022679"/>
    </source>
</evidence>
<evidence type="ECO:0000313" key="11">
    <source>
        <dbReference type="EMBL" id="MBB5739776.1"/>
    </source>
</evidence>
<dbReference type="AlphaFoldDB" id="A0A7W9C6I1"/>
<evidence type="ECO:0000256" key="2">
    <source>
        <dbReference type="ARBA" id="ARBA00004370"/>
    </source>
</evidence>
<dbReference type="PANTHER" id="PTHR43711">
    <property type="entry name" value="TWO-COMPONENT HISTIDINE KINASE"/>
    <property type="match status" value="1"/>
</dbReference>
<dbReference type="InterPro" id="IPR004358">
    <property type="entry name" value="Sig_transdc_His_kin-like_C"/>
</dbReference>
<dbReference type="PRINTS" id="PR00344">
    <property type="entry name" value="BCTRLSENSOR"/>
</dbReference>
<dbReference type="GO" id="GO:0000155">
    <property type="term" value="F:phosphorelay sensor kinase activity"/>
    <property type="evidence" value="ECO:0007669"/>
    <property type="project" value="InterPro"/>
</dbReference>
<evidence type="ECO:0000259" key="9">
    <source>
        <dbReference type="PROSITE" id="PS50109"/>
    </source>
</evidence>
<evidence type="ECO:0000256" key="4">
    <source>
        <dbReference type="ARBA" id="ARBA00022553"/>
    </source>
</evidence>
<evidence type="ECO:0000256" key="7">
    <source>
        <dbReference type="ARBA" id="ARBA00023012"/>
    </source>
</evidence>
<accession>A0A7W9C6I1</accession>
<comment type="catalytic activity">
    <reaction evidence="1">
        <text>ATP + protein L-histidine = ADP + protein N-phospho-L-histidine.</text>
        <dbReference type="EC" id="2.7.13.3"/>
    </reaction>
</comment>
<dbReference type="InterPro" id="IPR005467">
    <property type="entry name" value="His_kinase_dom"/>
</dbReference>
<evidence type="ECO:0000313" key="12">
    <source>
        <dbReference type="Proteomes" id="UP000527324"/>
    </source>
</evidence>
<dbReference type="SMART" id="SM00304">
    <property type="entry name" value="HAMP"/>
    <property type="match status" value="1"/>
</dbReference>
<keyword evidence="12" id="KW-1185">Reference proteome</keyword>
<dbReference type="Pfam" id="PF00512">
    <property type="entry name" value="HisKA"/>
    <property type="match status" value="1"/>
</dbReference>
<dbReference type="InterPro" id="IPR003661">
    <property type="entry name" value="HisK_dim/P_dom"/>
</dbReference>
<dbReference type="EC" id="2.7.13.3" evidence="3"/>
<dbReference type="Gene3D" id="1.10.8.500">
    <property type="entry name" value="HAMP domain in histidine kinase"/>
    <property type="match status" value="1"/>
</dbReference>
<dbReference type="EMBL" id="JACHOQ010000002">
    <property type="protein sequence ID" value="MBB5739776.1"/>
    <property type="molecule type" value="Genomic_DNA"/>
</dbReference>
<dbReference type="GO" id="GO:0016020">
    <property type="term" value="C:membrane"/>
    <property type="evidence" value="ECO:0007669"/>
    <property type="project" value="UniProtKB-SubCell"/>
</dbReference>
<name>A0A7W9C6I1_9CAUL</name>
<proteinExistence type="predicted"/>
<dbReference type="InterPro" id="IPR003594">
    <property type="entry name" value="HATPase_dom"/>
</dbReference>
<dbReference type="SUPFAM" id="SSF55874">
    <property type="entry name" value="ATPase domain of HSP90 chaperone/DNA topoisomerase II/histidine kinase"/>
    <property type="match status" value="1"/>
</dbReference>